<sequence length="127" mass="14669">MEKKRLPKFRRQEWFRFKRLGEKWRRPRGRDSKMRLRIKGKGSLVSVGYRVPKAVRGLHPSGLAEVVVKNLSELEKIDASKQAVRIASCVGRKKREQILKRAKELKIKVLNPGVKKDETGHEEKTGG</sequence>
<dbReference type="Pfam" id="PF01655">
    <property type="entry name" value="Ribosomal_L32e"/>
    <property type="match status" value="1"/>
</dbReference>
<dbReference type="HAMAP" id="MF_00810">
    <property type="entry name" value="Ribosomal_eL32"/>
    <property type="match status" value="1"/>
</dbReference>
<protein>
    <recommendedName>
        <fullName evidence="4 5">Large ribosomal subunit protein eL32</fullName>
    </recommendedName>
</protein>
<dbReference type="InterPro" id="IPR018263">
    <property type="entry name" value="Ribosomal_eL32_CS"/>
</dbReference>
<evidence type="ECO:0000256" key="2">
    <source>
        <dbReference type="ARBA" id="ARBA00022980"/>
    </source>
</evidence>
<dbReference type="PANTHER" id="PTHR23413">
    <property type="entry name" value="60S RIBOSOMAL PROTEIN L32 AND DNA-DIRECTED RNA POLYMERASE II, SUBUNIT N"/>
    <property type="match status" value="1"/>
</dbReference>
<dbReference type="InterPro" id="IPR023654">
    <property type="entry name" value="Ribosomal_eL32_arc"/>
</dbReference>
<dbReference type="InterPro" id="IPR036351">
    <property type="entry name" value="Ribosomal_eL32_sf"/>
</dbReference>
<evidence type="ECO:0000256" key="5">
    <source>
        <dbReference type="HAMAP-Rule" id="MF_00810"/>
    </source>
</evidence>
<dbReference type="NCBIfam" id="NF006332">
    <property type="entry name" value="PRK08562.1"/>
    <property type="match status" value="1"/>
</dbReference>
<accession>A0A147JU76</accession>
<dbReference type="EMBL" id="LQMQ01000049">
    <property type="protein sequence ID" value="KUO40067.1"/>
    <property type="molecule type" value="Genomic_DNA"/>
</dbReference>
<dbReference type="CDD" id="cd00513">
    <property type="entry name" value="Ribosomal_L32_L32e"/>
    <property type="match status" value="1"/>
</dbReference>
<evidence type="ECO:0000256" key="1">
    <source>
        <dbReference type="ARBA" id="ARBA00008431"/>
    </source>
</evidence>
<gene>
    <name evidence="5" type="primary">rpl32e</name>
    <name evidence="6" type="ORF">APZ16_05465</name>
</gene>
<evidence type="ECO:0000313" key="6">
    <source>
        <dbReference type="EMBL" id="KUO40067.1"/>
    </source>
</evidence>
<comment type="caution">
    <text evidence="6">The sequence shown here is derived from an EMBL/GenBank/DDBJ whole genome shotgun (WGS) entry which is preliminary data.</text>
</comment>
<dbReference type="GO" id="GO:0003735">
    <property type="term" value="F:structural constituent of ribosome"/>
    <property type="evidence" value="ECO:0007669"/>
    <property type="project" value="InterPro"/>
</dbReference>
<comment type="similarity">
    <text evidence="1 5">Belongs to the eukaryotic ribosomal protein eL32 family.</text>
</comment>
<evidence type="ECO:0000313" key="7">
    <source>
        <dbReference type="Proteomes" id="UP000074294"/>
    </source>
</evidence>
<reference evidence="6 7" key="1">
    <citation type="journal article" date="2016" name="Nat. Microbiol.">
        <title>Genomic inference of the metabolism of cosmopolitan subsurface Archaea, Hadesarchaea.</title>
        <authorList>
            <person name="Baker B.J."/>
            <person name="Saw J.H."/>
            <person name="Lind A.E."/>
            <person name="Lazar C.S."/>
            <person name="Hinrichs K.-U."/>
            <person name="Teske A.P."/>
            <person name="Ettema T.J."/>
        </authorList>
    </citation>
    <scope>NUCLEOTIDE SEQUENCE [LARGE SCALE GENOMIC DNA]</scope>
</reference>
<dbReference type="AlphaFoldDB" id="A0A147JU76"/>
<dbReference type="SMART" id="SM01393">
    <property type="entry name" value="Ribosomal_L32e"/>
    <property type="match status" value="1"/>
</dbReference>
<dbReference type="SUPFAM" id="SSF52042">
    <property type="entry name" value="Ribosomal protein L32e"/>
    <property type="match status" value="1"/>
</dbReference>
<dbReference type="PANTHER" id="PTHR23413:SF1">
    <property type="entry name" value="RIBOSOMAL PROTEIN L32"/>
    <property type="match status" value="1"/>
</dbReference>
<dbReference type="GO" id="GO:0006412">
    <property type="term" value="P:translation"/>
    <property type="evidence" value="ECO:0007669"/>
    <property type="project" value="UniProtKB-UniRule"/>
</dbReference>
<dbReference type="Proteomes" id="UP000074294">
    <property type="component" value="Unassembled WGS sequence"/>
</dbReference>
<evidence type="ECO:0000256" key="3">
    <source>
        <dbReference type="ARBA" id="ARBA00023274"/>
    </source>
</evidence>
<proteinExistence type="inferred from homology"/>
<evidence type="ECO:0000256" key="4">
    <source>
        <dbReference type="ARBA" id="ARBA00035229"/>
    </source>
</evidence>
<name>A0A147JU76_HADYE</name>
<dbReference type="STRING" id="1776334.APZ16_05465"/>
<organism evidence="6 7">
    <name type="scientific">Hadarchaeum yellowstonense</name>
    <dbReference type="NCBI Taxonomy" id="1776334"/>
    <lineage>
        <taxon>Archaea</taxon>
        <taxon>Methanobacteriati</taxon>
        <taxon>Candidatus Hadarchaeota</taxon>
        <taxon>Candidatus Hadarchaeia</taxon>
        <taxon>Candidatus Hadarchaeales</taxon>
        <taxon>Candidatus Hadarchaeaceae</taxon>
        <taxon>Candidatus Hadarchaeum</taxon>
    </lineage>
</organism>
<keyword evidence="2 5" id="KW-0689">Ribosomal protein</keyword>
<keyword evidence="3 5" id="KW-0687">Ribonucleoprotein</keyword>
<dbReference type="InterPro" id="IPR001515">
    <property type="entry name" value="Ribosomal_eL32"/>
</dbReference>
<dbReference type="PROSITE" id="PS00580">
    <property type="entry name" value="RIBOSOMAL_L32E"/>
    <property type="match status" value="1"/>
</dbReference>
<dbReference type="GO" id="GO:0022625">
    <property type="term" value="C:cytosolic large ribosomal subunit"/>
    <property type="evidence" value="ECO:0007669"/>
    <property type="project" value="TreeGrafter"/>
</dbReference>